<dbReference type="RefSeq" id="WP_166542049.1">
    <property type="nucleotide sequence ID" value="NZ_RHLK01000009.1"/>
</dbReference>
<dbReference type="SUPFAM" id="SSF56091">
    <property type="entry name" value="DNA ligase/mRNA capping enzyme, catalytic domain"/>
    <property type="match status" value="1"/>
</dbReference>
<dbReference type="GO" id="GO:0005737">
    <property type="term" value="C:cytoplasm"/>
    <property type="evidence" value="ECO:0007669"/>
    <property type="project" value="TreeGrafter"/>
</dbReference>
<evidence type="ECO:0000259" key="2">
    <source>
        <dbReference type="Pfam" id="PF16542"/>
    </source>
</evidence>
<comment type="caution">
    <text evidence="3">The sequence shown here is derived from an EMBL/GenBank/DDBJ whole genome shotgun (WGS) entry which is preliminary data.</text>
</comment>
<dbReference type="PANTHER" id="PTHR42850">
    <property type="entry name" value="METALLOPHOSPHOESTERASE"/>
    <property type="match status" value="1"/>
</dbReference>
<protein>
    <submittedName>
        <fullName evidence="3">Metallophosphoesterase</fullName>
    </submittedName>
</protein>
<evidence type="ECO:0000313" key="4">
    <source>
        <dbReference type="Proteomes" id="UP000490800"/>
    </source>
</evidence>
<proteinExistence type="predicted"/>
<dbReference type="InterPro" id="IPR050126">
    <property type="entry name" value="Ap4A_hydrolase"/>
</dbReference>
<dbReference type="Pfam" id="PF16542">
    <property type="entry name" value="PNKP_ligase"/>
    <property type="match status" value="1"/>
</dbReference>
<dbReference type="Pfam" id="PF00149">
    <property type="entry name" value="Metallophos"/>
    <property type="match status" value="1"/>
</dbReference>
<evidence type="ECO:0000259" key="1">
    <source>
        <dbReference type="Pfam" id="PF00149"/>
    </source>
</evidence>
<dbReference type="InterPro" id="IPR004843">
    <property type="entry name" value="Calcineurin-like_PHP"/>
</dbReference>
<name>A0A7X3FK96_9BACL</name>
<dbReference type="InterPro" id="IPR032380">
    <property type="entry name" value="PNKP_ligase_dom"/>
</dbReference>
<dbReference type="Gene3D" id="3.60.21.10">
    <property type="match status" value="1"/>
</dbReference>
<dbReference type="SUPFAM" id="SSF56300">
    <property type="entry name" value="Metallo-dependent phosphatases"/>
    <property type="match status" value="1"/>
</dbReference>
<sequence>MEIRTKIHTIYMLVGSTECGKTTFAREVLIPQLRFQDESRALKANVQYLSSDSIRQEILGFEYDKYDQVMLEASEQAFQLLFARLKMATSFPVNAEFVVVDTTGLAEDFRAAVREIAHDHNYNLEVILFDYRKREDYYSSERSKKLITSHINRLRKEVLGSLGREGYAKVHKIRAKDFYLPAEERTNEAYKIVVDDQAEYRAAILPQEHKYIVVGDVHECAGELKGLLMDYGFGIEGSRLIAAGRMQGTKIILVGDWIDKGRNTRETVEFLYENREHFLLVLGNHENFVYKYLRGEISGIDRELLHTYFDSTQVLAGDPELLAKFNALVERSKPFYRLIGVQGPSFFVTHAPCRNKYIGKLDTNSARHQRNFRIDRSAPLEEQLAFLQEEAVKNHPLHIFGHVAAKQAFRIRNKLHLDTGSVQGNALTSVSITYKPVYKSRRAGGTALHEELQTLFQQERNVSLHDLDAEDLRRLNYCSRNRINFISGTMSPADKDEAAGELESLRRGLDYYKEHGVTEVVLQPKYMGSRCNVYLHRDPAGSYAVSRNGYKIVGVDLTPVYEKLLDKLGAYMEENDLAVLILDGELLPWRVLGEGLIDKQFRPIEKALETELAFLETSGFEQAFGQLAQAYRESGFEQDQFHLNKSALSEKYGSSVYQNYKNLRGILENKVSLAGHRAAYETYKKQLDLYAGDGELAYKPFAVLKMICTDGREEMPIWKTSDMYRFLSEDEALRLDLTSPDSYEQARAYFAKLTTENGMEGVVIKPEQAVEDAARSKVVPYMKVRNAEYMSIIYGYDYRFPHKYSKLMKQKSIRQKLRTSLNEHRLGQRMLQIPLADIAPSHEGYKQAAADLLFEVAQEKEIDPRL</sequence>
<dbReference type="Pfam" id="PF13671">
    <property type="entry name" value="AAA_33"/>
    <property type="match status" value="1"/>
</dbReference>
<dbReference type="Gene3D" id="3.40.50.300">
    <property type="entry name" value="P-loop containing nucleotide triphosphate hydrolases"/>
    <property type="match status" value="1"/>
</dbReference>
<dbReference type="SUPFAM" id="SSF52540">
    <property type="entry name" value="P-loop containing nucleoside triphosphate hydrolases"/>
    <property type="match status" value="1"/>
</dbReference>
<dbReference type="GO" id="GO:0016791">
    <property type="term" value="F:phosphatase activity"/>
    <property type="evidence" value="ECO:0007669"/>
    <property type="project" value="TreeGrafter"/>
</dbReference>
<feature type="domain" description="Calcineurin-like phosphoesterase" evidence="1">
    <location>
        <begin position="210"/>
        <end position="405"/>
    </location>
</feature>
<accession>A0A7X3FK96</accession>
<reference evidence="3 4" key="1">
    <citation type="journal article" date="2019" name="Microorganisms">
        <title>Paenibacillus lutrae sp. nov., A Chitinolytic Species Isolated from A River Otter in Castril Natural Park, Granada, Spain.</title>
        <authorList>
            <person name="Rodriguez M."/>
            <person name="Reina J.C."/>
            <person name="Bejar V."/>
            <person name="Llamas I."/>
        </authorList>
    </citation>
    <scope>NUCLEOTIDE SEQUENCE [LARGE SCALE GENOMIC DNA]</scope>
    <source>
        <strain evidence="3 4">N10</strain>
    </source>
</reference>
<dbReference type="Proteomes" id="UP000490800">
    <property type="component" value="Unassembled WGS sequence"/>
</dbReference>
<dbReference type="PANTHER" id="PTHR42850:SF4">
    <property type="entry name" value="ZINC-DEPENDENT ENDOPOLYPHOSPHATASE"/>
    <property type="match status" value="1"/>
</dbReference>
<dbReference type="Gene3D" id="3.30.470.30">
    <property type="entry name" value="DNA ligase/mRNA capping enzyme"/>
    <property type="match status" value="2"/>
</dbReference>
<feature type="domain" description="Polynucleotide kinase-phosphatase ligase" evidence="2">
    <location>
        <begin position="482"/>
        <end position="832"/>
    </location>
</feature>
<keyword evidence="4" id="KW-1185">Reference proteome</keyword>
<dbReference type="InterPro" id="IPR029052">
    <property type="entry name" value="Metallo-depent_PP-like"/>
</dbReference>
<dbReference type="AlphaFoldDB" id="A0A7X3FK96"/>
<dbReference type="InterPro" id="IPR027417">
    <property type="entry name" value="P-loop_NTPase"/>
</dbReference>
<evidence type="ECO:0000313" key="3">
    <source>
        <dbReference type="EMBL" id="MVP01039.1"/>
    </source>
</evidence>
<organism evidence="3 4">
    <name type="scientific">Paenibacillus lutrae</name>
    <dbReference type="NCBI Taxonomy" id="2078573"/>
    <lineage>
        <taxon>Bacteria</taxon>
        <taxon>Bacillati</taxon>
        <taxon>Bacillota</taxon>
        <taxon>Bacilli</taxon>
        <taxon>Bacillales</taxon>
        <taxon>Paenibacillaceae</taxon>
        <taxon>Paenibacillus</taxon>
    </lineage>
</organism>
<gene>
    <name evidence="3" type="ORF">EDM21_16190</name>
</gene>
<dbReference type="EMBL" id="RHLK01000009">
    <property type="protein sequence ID" value="MVP01039.1"/>
    <property type="molecule type" value="Genomic_DNA"/>
</dbReference>